<keyword evidence="2" id="KW-1185">Reference proteome</keyword>
<gene>
    <name evidence="1" type="ORF">SAMN06297144_3495</name>
</gene>
<sequence length="61" mass="6134">MVASVLCREARNVGADPSLSVAVSGGQASTALTLASLLQPAPTETVLKLALRTLSDRVAVG</sequence>
<reference evidence="1 2" key="1">
    <citation type="submission" date="2017-07" db="EMBL/GenBank/DDBJ databases">
        <authorList>
            <person name="Sun Z.S."/>
            <person name="Albrecht U."/>
            <person name="Echele G."/>
            <person name="Lee C.C."/>
        </authorList>
    </citation>
    <scope>NUCLEOTIDE SEQUENCE [LARGE SCALE GENOMIC DNA]</scope>
    <source>
        <strain evidence="1 2">CGMCC 1.12672</strain>
    </source>
</reference>
<evidence type="ECO:0000313" key="2">
    <source>
        <dbReference type="Proteomes" id="UP000219494"/>
    </source>
</evidence>
<evidence type="ECO:0000313" key="1">
    <source>
        <dbReference type="EMBL" id="SOB88344.1"/>
    </source>
</evidence>
<proteinExistence type="predicted"/>
<protein>
    <submittedName>
        <fullName evidence="1">Uncharacterized protein</fullName>
    </submittedName>
</protein>
<dbReference type="Proteomes" id="UP000219494">
    <property type="component" value="Unassembled WGS sequence"/>
</dbReference>
<dbReference type="EMBL" id="OBMI01000004">
    <property type="protein sequence ID" value="SOB88344.1"/>
    <property type="molecule type" value="Genomic_DNA"/>
</dbReference>
<name>A0A285R392_9SPHN</name>
<accession>A0A285R392</accession>
<organism evidence="1 2">
    <name type="scientific">Sphingomonas guangdongensis</name>
    <dbReference type="NCBI Taxonomy" id="1141890"/>
    <lineage>
        <taxon>Bacteria</taxon>
        <taxon>Pseudomonadati</taxon>
        <taxon>Pseudomonadota</taxon>
        <taxon>Alphaproteobacteria</taxon>
        <taxon>Sphingomonadales</taxon>
        <taxon>Sphingomonadaceae</taxon>
        <taxon>Sphingomonas</taxon>
    </lineage>
</organism>
<dbReference type="AlphaFoldDB" id="A0A285R392"/>